<dbReference type="Pfam" id="PF01053">
    <property type="entry name" value="Cys_Met_Meta_PP"/>
    <property type="match status" value="1"/>
</dbReference>
<dbReference type="InterPro" id="IPR044639">
    <property type="entry name" value="CGS1/2"/>
</dbReference>
<evidence type="ECO:0000313" key="3">
    <source>
        <dbReference type="EMBL" id="GAG02630.1"/>
    </source>
</evidence>
<dbReference type="InterPro" id="IPR015424">
    <property type="entry name" value="PyrdxlP-dep_Trfase"/>
</dbReference>
<evidence type="ECO:0000256" key="1">
    <source>
        <dbReference type="ARBA" id="ARBA00001933"/>
    </source>
</evidence>
<name>X0UAQ7_9ZZZZ</name>
<dbReference type="GO" id="GO:0003962">
    <property type="term" value="F:cystathionine gamma-synthase activity"/>
    <property type="evidence" value="ECO:0007669"/>
    <property type="project" value="InterPro"/>
</dbReference>
<keyword evidence="2" id="KW-0663">Pyridoxal phosphate</keyword>
<dbReference type="SUPFAM" id="SSF53383">
    <property type="entry name" value="PLP-dependent transferases"/>
    <property type="match status" value="1"/>
</dbReference>
<evidence type="ECO:0008006" key="4">
    <source>
        <dbReference type="Google" id="ProtNLM"/>
    </source>
</evidence>
<sequence length="107" mass="11712">YPGLKDSPYHDLAKEQMRGFGGMVCFEMDGGLESAARVIDSFQLFINATSLGGVESLASLPVLTSHWGFDDQELKRADVTPGMVRLSCGIEDEQDLLEELECALTKI</sequence>
<comment type="caution">
    <text evidence="3">The sequence shown here is derived from an EMBL/GenBank/DDBJ whole genome shotgun (WGS) entry which is preliminary data.</text>
</comment>
<dbReference type="Gene3D" id="3.90.1150.10">
    <property type="entry name" value="Aspartate Aminotransferase, domain 1"/>
    <property type="match status" value="1"/>
</dbReference>
<comment type="cofactor">
    <cofactor evidence="1">
        <name>pyridoxal 5'-phosphate</name>
        <dbReference type="ChEBI" id="CHEBI:597326"/>
    </cofactor>
</comment>
<dbReference type="GO" id="GO:0019346">
    <property type="term" value="P:transsulfuration"/>
    <property type="evidence" value="ECO:0007669"/>
    <property type="project" value="InterPro"/>
</dbReference>
<dbReference type="EMBL" id="BARS01021354">
    <property type="protein sequence ID" value="GAG02630.1"/>
    <property type="molecule type" value="Genomic_DNA"/>
</dbReference>
<protein>
    <recommendedName>
        <fullName evidence="4">Cystathionine gamma-synthase</fullName>
    </recommendedName>
</protein>
<reference evidence="3" key="1">
    <citation type="journal article" date="2014" name="Front. Microbiol.">
        <title>High frequency of phylogenetically diverse reductive dehalogenase-homologous genes in deep subseafloor sedimentary metagenomes.</title>
        <authorList>
            <person name="Kawai M."/>
            <person name="Futagami T."/>
            <person name="Toyoda A."/>
            <person name="Takaki Y."/>
            <person name="Nishi S."/>
            <person name="Hori S."/>
            <person name="Arai W."/>
            <person name="Tsubouchi T."/>
            <person name="Morono Y."/>
            <person name="Uchiyama I."/>
            <person name="Ito T."/>
            <person name="Fujiyama A."/>
            <person name="Inagaki F."/>
            <person name="Takami H."/>
        </authorList>
    </citation>
    <scope>NUCLEOTIDE SEQUENCE</scope>
    <source>
        <strain evidence="3">Expedition CK06-06</strain>
    </source>
</reference>
<gene>
    <name evidence="3" type="ORF">S01H1_34305</name>
</gene>
<accession>X0UAQ7</accession>
<dbReference type="PANTHER" id="PTHR43379">
    <property type="entry name" value="CYSTATHIONINE GAMMA-SYNTHASE"/>
    <property type="match status" value="1"/>
</dbReference>
<dbReference type="InterPro" id="IPR015422">
    <property type="entry name" value="PyrdxlP-dep_Trfase_small"/>
</dbReference>
<dbReference type="GO" id="GO:0030170">
    <property type="term" value="F:pyridoxal phosphate binding"/>
    <property type="evidence" value="ECO:0007669"/>
    <property type="project" value="InterPro"/>
</dbReference>
<proteinExistence type="predicted"/>
<dbReference type="AlphaFoldDB" id="X0UAQ7"/>
<dbReference type="PANTHER" id="PTHR43379:SF1">
    <property type="entry name" value="CYSTATHIONINE GAMMA-SYNTHASE 1, CHLOROPLASTIC-RELATED"/>
    <property type="match status" value="1"/>
</dbReference>
<dbReference type="GO" id="GO:0009086">
    <property type="term" value="P:methionine biosynthetic process"/>
    <property type="evidence" value="ECO:0007669"/>
    <property type="project" value="InterPro"/>
</dbReference>
<evidence type="ECO:0000256" key="2">
    <source>
        <dbReference type="ARBA" id="ARBA00022898"/>
    </source>
</evidence>
<dbReference type="InterPro" id="IPR000277">
    <property type="entry name" value="Cys/Met-Metab_PyrdxlP-dep_enz"/>
</dbReference>
<feature type="non-terminal residue" evidence="3">
    <location>
        <position position="1"/>
    </location>
</feature>
<organism evidence="3">
    <name type="scientific">marine sediment metagenome</name>
    <dbReference type="NCBI Taxonomy" id="412755"/>
    <lineage>
        <taxon>unclassified sequences</taxon>
        <taxon>metagenomes</taxon>
        <taxon>ecological metagenomes</taxon>
    </lineage>
</organism>